<dbReference type="SUPFAM" id="SSF57850">
    <property type="entry name" value="RING/U-box"/>
    <property type="match status" value="1"/>
</dbReference>
<reference evidence="11" key="1">
    <citation type="journal article" date="2021" name="Nat. Commun.">
        <title>Genetic determinants of endophytism in the Arabidopsis root mycobiome.</title>
        <authorList>
            <person name="Mesny F."/>
            <person name="Miyauchi S."/>
            <person name="Thiergart T."/>
            <person name="Pickel B."/>
            <person name="Atanasova L."/>
            <person name="Karlsson M."/>
            <person name="Huettel B."/>
            <person name="Barry K.W."/>
            <person name="Haridas S."/>
            <person name="Chen C."/>
            <person name="Bauer D."/>
            <person name="Andreopoulos W."/>
            <person name="Pangilinan J."/>
            <person name="LaButti K."/>
            <person name="Riley R."/>
            <person name="Lipzen A."/>
            <person name="Clum A."/>
            <person name="Drula E."/>
            <person name="Henrissat B."/>
            <person name="Kohler A."/>
            <person name="Grigoriev I.V."/>
            <person name="Martin F.M."/>
            <person name="Hacquard S."/>
        </authorList>
    </citation>
    <scope>NUCLEOTIDE SEQUENCE</scope>
    <source>
        <strain evidence="11">MPI-CAGE-CH-0235</strain>
    </source>
</reference>
<evidence type="ECO:0000256" key="8">
    <source>
        <dbReference type="SAM" id="MobiDB-lite"/>
    </source>
</evidence>
<feature type="domain" description="C3H1-type" evidence="9">
    <location>
        <begin position="80"/>
        <end position="107"/>
    </location>
</feature>
<keyword evidence="2 7" id="KW-0479">Metal-binding</keyword>
<name>A0A8K0WUN8_9HYPO</name>
<evidence type="ECO:0000313" key="11">
    <source>
        <dbReference type="EMBL" id="KAH7324213.1"/>
    </source>
</evidence>
<evidence type="ECO:0000259" key="9">
    <source>
        <dbReference type="PROSITE" id="PS50103"/>
    </source>
</evidence>
<evidence type="ECO:0000256" key="6">
    <source>
        <dbReference type="ARBA" id="ARBA00022833"/>
    </source>
</evidence>
<evidence type="ECO:0000256" key="3">
    <source>
        <dbReference type="ARBA" id="ARBA00022737"/>
    </source>
</evidence>
<evidence type="ECO:0000256" key="2">
    <source>
        <dbReference type="ARBA" id="ARBA00022723"/>
    </source>
</evidence>
<keyword evidence="4 7" id="KW-0863">Zinc-finger</keyword>
<keyword evidence="3" id="KW-0677">Repeat</keyword>
<dbReference type="CDD" id="cd00590">
    <property type="entry name" value="RRM_SF"/>
    <property type="match status" value="1"/>
</dbReference>
<dbReference type="OrthoDB" id="1431934at2759"/>
<proteinExistence type="predicted"/>
<evidence type="ECO:0000313" key="12">
    <source>
        <dbReference type="Proteomes" id="UP000813444"/>
    </source>
</evidence>
<evidence type="ECO:0000256" key="4">
    <source>
        <dbReference type="ARBA" id="ARBA00022771"/>
    </source>
</evidence>
<dbReference type="PROSITE" id="PS51873">
    <property type="entry name" value="TRIAD"/>
    <property type="match status" value="1"/>
</dbReference>
<dbReference type="InterPro" id="IPR013087">
    <property type="entry name" value="Znf_C2H2_type"/>
</dbReference>
<dbReference type="GO" id="GO:0004842">
    <property type="term" value="F:ubiquitin-protein transferase activity"/>
    <property type="evidence" value="ECO:0007669"/>
    <property type="project" value="InterPro"/>
</dbReference>
<dbReference type="CDD" id="cd22585">
    <property type="entry name" value="Rcat_RBR_DEAH12-like"/>
    <property type="match status" value="1"/>
</dbReference>
<feature type="region of interest" description="Disordered" evidence="8">
    <location>
        <begin position="62"/>
        <end position="83"/>
    </location>
</feature>
<feature type="domain" description="RING-type" evidence="10">
    <location>
        <begin position="627"/>
        <end position="835"/>
    </location>
</feature>
<feature type="zinc finger region" description="C3H1-type" evidence="7">
    <location>
        <begin position="80"/>
        <end position="107"/>
    </location>
</feature>
<dbReference type="EMBL" id="JAGPNK010000003">
    <property type="protein sequence ID" value="KAH7324213.1"/>
    <property type="molecule type" value="Genomic_DNA"/>
</dbReference>
<dbReference type="PANTHER" id="PTHR11685">
    <property type="entry name" value="RBR FAMILY RING FINGER AND IBR DOMAIN-CONTAINING"/>
    <property type="match status" value="1"/>
</dbReference>
<keyword evidence="12" id="KW-1185">Reference proteome</keyword>
<dbReference type="SMART" id="SM00356">
    <property type="entry name" value="ZnF_C3H1"/>
    <property type="match status" value="1"/>
</dbReference>
<organism evidence="11 12">
    <name type="scientific">Stachybotrys elegans</name>
    <dbReference type="NCBI Taxonomy" id="80388"/>
    <lineage>
        <taxon>Eukaryota</taxon>
        <taxon>Fungi</taxon>
        <taxon>Dikarya</taxon>
        <taxon>Ascomycota</taxon>
        <taxon>Pezizomycotina</taxon>
        <taxon>Sordariomycetes</taxon>
        <taxon>Hypocreomycetidae</taxon>
        <taxon>Hypocreales</taxon>
        <taxon>Stachybotryaceae</taxon>
        <taxon>Stachybotrys</taxon>
    </lineage>
</organism>
<evidence type="ECO:0000259" key="10">
    <source>
        <dbReference type="PROSITE" id="PS51873"/>
    </source>
</evidence>
<gene>
    <name evidence="11" type="ORF">B0I35DRAFT_423738</name>
</gene>
<dbReference type="Gene3D" id="1.20.120.1750">
    <property type="match status" value="1"/>
</dbReference>
<keyword evidence="5" id="KW-0833">Ubl conjugation pathway</keyword>
<dbReference type="InterPro" id="IPR000571">
    <property type="entry name" value="Znf_CCCH"/>
</dbReference>
<keyword evidence="6 7" id="KW-0862">Zinc</keyword>
<keyword evidence="1" id="KW-0808">Transferase</keyword>
<evidence type="ECO:0000256" key="7">
    <source>
        <dbReference type="PROSITE-ProRule" id="PRU00723"/>
    </source>
</evidence>
<feature type="region of interest" description="Disordered" evidence="8">
    <location>
        <begin position="1"/>
        <end position="44"/>
    </location>
</feature>
<dbReference type="InterPro" id="IPR044066">
    <property type="entry name" value="TRIAD_supradom"/>
</dbReference>
<sequence>MGNVLGIQATDEKTPNHPTHNEAPSLVEKPPPPHQEAYTDDGFRPTDEPETLGFCHQNGCSNGSKCHPSQPGPTDLASTSRPREPCHLYAKGHCKEGDLCRLSHTIPKEGGEEGTVKDSGIPGDDQVREFGGVWAKFGDGASVVSVTLPSDFSAVRLWNLPGDFTRAAAKKLLSNVGLFISEQDVQDINNTAYKSTSSIKVNDPTFAQTACKTLPTLLEAQAYGIAPIPPPIPIGSGSRRVSSRLVSCSWLRPTRTAYLDFETQATAHRVSGSFTSGSCKVNGFQVEVATEVIQVNKNTEPHWRIQLANLVGVTDEQDIVKELAASDKPQRVNMEEPTYASDPAMDSTRVQSLFDGFGPMEKWNLSENPKGRSYEAFATLLHDSDAQDAVSSLNGVSLPFCKENKLILRLVTSVNFTIPRRLLSFVKKRAKLLNAGWRHHHIRCSAFQPPGPNAILMLRCDNRQHLAQAAEEMGKIITGHVMSMEGNDMWHPDLDISHPTYERHRIHKILREIEKDLDVIIFPNSRTSQTRLFGPQEMIVPATEALHHLIQQSTSTTQSLLLHEPGDLEWFKQGGRNILEEEFGPEKVDFDTTTRCLRINGAGEDLAISKRILARRQLRQTANFIQASQLCSDCGIEAKEPQRISCEHVYCTLCFSKMCQAEASSTKEFRIACKGDFDRCARVLPFSEIQNLLLSEVFENILEASFKSYMRLSVDQFRNCPTPGCTQLYRVASADSSIVPRTTCLKCLAVVCTGCFTSHAGWACRHKEDEAFAKAKERLGIQDCPNCKTSIERPAGCNHVECSACGSCMCWLCLAVFDTIGLCYAHMRSSHAGYN</sequence>
<dbReference type="Pfam" id="PF22191">
    <property type="entry name" value="IBR_1"/>
    <property type="match status" value="1"/>
</dbReference>
<dbReference type="Proteomes" id="UP000813444">
    <property type="component" value="Unassembled WGS sequence"/>
</dbReference>
<dbReference type="PROSITE" id="PS00028">
    <property type="entry name" value="ZINC_FINGER_C2H2_1"/>
    <property type="match status" value="1"/>
</dbReference>
<protein>
    <submittedName>
        <fullName evidence="11">Uncharacterized protein</fullName>
    </submittedName>
</protein>
<comment type="caution">
    <text evidence="11">The sequence shown here is derived from an EMBL/GenBank/DDBJ whole genome shotgun (WGS) entry which is preliminary data.</text>
</comment>
<dbReference type="AlphaFoldDB" id="A0A8K0WUN8"/>
<dbReference type="InterPro" id="IPR031127">
    <property type="entry name" value="E3_UB_ligase_RBR"/>
</dbReference>
<dbReference type="PROSITE" id="PS50103">
    <property type="entry name" value="ZF_C3H1"/>
    <property type="match status" value="1"/>
</dbReference>
<evidence type="ECO:0000256" key="1">
    <source>
        <dbReference type="ARBA" id="ARBA00022679"/>
    </source>
</evidence>
<dbReference type="GO" id="GO:0008270">
    <property type="term" value="F:zinc ion binding"/>
    <property type="evidence" value="ECO:0007669"/>
    <property type="project" value="UniProtKB-KW"/>
</dbReference>
<accession>A0A8K0WUN8</accession>
<dbReference type="GO" id="GO:0016567">
    <property type="term" value="P:protein ubiquitination"/>
    <property type="evidence" value="ECO:0007669"/>
    <property type="project" value="InterPro"/>
</dbReference>
<dbReference type="CDD" id="cd20335">
    <property type="entry name" value="BRcat_RBR"/>
    <property type="match status" value="1"/>
</dbReference>
<evidence type="ECO:0000256" key="5">
    <source>
        <dbReference type="ARBA" id="ARBA00022786"/>
    </source>
</evidence>